<comment type="caution">
    <text evidence="2">The sequence shown here is derived from an EMBL/GenBank/DDBJ whole genome shotgun (WGS) entry which is preliminary data.</text>
</comment>
<accession>A0ABR0NL52</accession>
<proteinExistence type="predicted"/>
<feature type="coiled-coil region" evidence="1">
    <location>
        <begin position="25"/>
        <end position="59"/>
    </location>
</feature>
<name>A0ABR0NL52_GOSAR</name>
<organism evidence="2 3">
    <name type="scientific">Gossypium arboreum</name>
    <name type="common">Tree cotton</name>
    <name type="synonym">Gossypium nanking</name>
    <dbReference type="NCBI Taxonomy" id="29729"/>
    <lineage>
        <taxon>Eukaryota</taxon>
        <taxon>Viridiplantae</taxon>
        <taxon>Streptophyta</taxon>
        <taxon>Embryophyta</taxon>
        <taxon>Tracheophyta</taxon>
        <taxon>Spermatophyta</taxon>
        <taxon>Magnoliopsida</taxon>
        <taxon>eudicotyledons</taxon>
        <taxon>Gunneridae</taxon>
        <taxon>Pentapetalae</taxon>
        <taxon>rosids</taxon>
        <taxon>malvids</taxon>
        <taxon>Malvales</taxon>
        <taxon>Malvaceae</taxon>
        <taxon>Malvoideae</taxon>
        <taxon>Gossypium</taxon>
    </lineage>
</organism>
<evidence type="ECO:0000256" key="1">
    <source>
        <dbReference type="SAM" id="Coils"/>
    </source>
</evidence>
<reference evidence="2 3" key="1">
    <citation type="submission" date="2023-03" db="EMBL/GenBank/DDBJ databases">
        <title>WGS of Gossypium arboreum.</title>
        <authorList>
            <person name="Yu D."/>
        </authorList>
    </citation>
    <scope>NUCLEOTIDE SEQUENCE [LARGE SCALE GENOMIC DNA]</scope>
    <source>
        <tissue evidence="2">Leaf</tissue>
    </source>
</reference>
<keyword evidence="3" id="KW-1185">Reference proteome</keyword>
<evidence type="ECO:0000313" key="2">
    <source>
        <dbReference type="EMBL" id="KAK5802081.1"/>
    </source>
</evidence>
<protein>
    <submittedName>
        <fullName evidence="2">Uncharacterized protein</fullName>
    </submittedName>
</protein>
<keyword evidence="1" id="KW-0175">Coiled coil</keyword>
<dbReference type="Proteomes" id="UP001358586">
    <property type="component" value="Chromosome 9"/>
</dbReference>
<evidence type="ECO:0000313" key="3">
    <source>
        <dbReference type="Proteomes" id="UP001358586"/>
    </source>
</evidence>
<sequence length="112" mass="12602">MKENEIIIKQNEDFMECLAIVETKTEGLEREVATERESKKALQADLDKLTEEHVTETDKIVREFQDQVDDTIKEHLLVTAGPFDVCKVDLDTLEGVDMSSLGFDVLCPSSVA</sequence>
<dbReference type="EMBL" id="JARKNE010000009">
    <property type="protein sequence ID" value="KAK5802081.1"/>
    <property type="molecule type" value="Genomic_DNA"/>
</dbReference>
<gene>
    <name evidence="2" type="ORF">PVK06_029663</name>
</gene>